<dbReference type="PaxDb" id="2903-EOD33836"/>
<comment type="subcellular location">
    <subcellularLocation>
        <location evidence="1">Endomembrane system</location>
        <topology evidence="1">Multi-pass membrane protein</topology>
    </subcellularLocation>
</comment>
<evidence type="ECO:0000256" key="5">
    <source>
        <dbReference type="SAM" id="Phobius"/>
    </source>
</evidence>
<feature type="transmembrane region" description="Helical" evidence="5">
    <location>
        <begin position="45"/>
        <end position="70"/>
    </location>
</feature>
<reference evidence="7" key="1">
    <citation type="journal article" date="2013" name="Nature">
        <title>Pan genome of the phytoplankton Emiliania underpins its global distribution.</title>
        <authorList>
            <person name="Read B.A."/>
            <person name="Kegel J."/>
            <person name="Klute M.J."/>
            <person name="Kuo A."/>
            <person name="Lefebvre S.C."/>
            <person name="Maumus F."/>
            <person name="Mayer C."/>
            <person name="Miller J."/>
            <person name="Monier A."/>
            <person name="Salamov A."/>
            <person name="Young J."/>
            <person name="Aguilar M."/>
            <person name="Claverie J.M."/>
            <person name="Frickenhaus S."/>
            <person name="Gonzalez K."/>
            <person name="Herman E.K."/>
            <person name="Lin Y.C."/>
            <person name="Napier J."/>
            <person name="Ogata H."/>
            <person name="Sarno A.F."/>
            <person name="Shmutz J."/>
            <person name="Schroeder D."/>
            <person name="de Vargas C."/>
            <person name="Verret F."/>
            <person name="von Dassow P."/>
            <person name="Valentin K."/>
            <person name="Van de Peer Y."/>
            <person name="Wheeler G."/>
            <person name="Dacks J.B."/>
            <person name="Delwiche C.F."/>
            <person name="Dyhrman S.T."/>
            <person name="Glockner G."/>
            <person name="John U."/>
            <person name="Richards T."/>
            <person name="Worden A.Z."/>
            <person name="Zhang X."/>
            <person name="Grigoriev I.V."/>
            <person name="Allen A.E."/>
            <person name="Bidle K."/>
            <person name="Borodovsky M."/>
            <person name="Bowler C."/>
            <person name="Brownlee C."/>
            <person name="Cock J.M."/>
            <person name="Elias M."/>
            <person name="Gladyshev V.N."/>
            <person name="Groth M."/>
            <person name="Guda C."/>
            <person name="Hadaegh A."/>
            <person name="Iglesias-Rodriguez M.D."/>
            <person name="Jenkins J."/>
            <person name="Jones B.M."/>
            <person name="Lawson T."/>
            <person name="Leese F."/>
            <person name="Lindquist E."/>
            <person name="Lobanov A."/>
            <person name="Lomsadze A."/>
            <person name="Malik S.B."/>
            <person name="Marsh M.E."/>
            <person name="Mackinder L."/>
            <person name="Mock T."/>
            <person name="Mueller-Roeber B."/>
            <person name="Pagarete A."/>
            <person name="Parker M."/>
            <person name="Probert I."/>
            <person name="Quesneville H."/>
            <person name="Raines C."/>
            <person name="Rensing S.A."/>
            <person name="Riano-Pachon D.M."/>
            <person name="Richier S."/>
            <person name="Rokitta S."/>
            <person name="Shiraiwa Y."/>
            <person name="Soanes D.M."/>
            <person name="van der Giezen M."/>
            <person name="Wahlund T.M."/>
            <person name="Williams B."/>
            <person name="Wilson W."/>
            <person name="Wolfe G."/>
            <person name="Wurch L.L."/>
        </authorList>
    </citation>
    <scope>NUCLEOTIDE SEQUENCE</scope>
</reference>
<dbReference type="KEGG" id="ehx:EMIHUDRAFT_229123"/>
<dbReference type="Proteomes" id="UP000013827">
    <property type="component" value="Unassembled WGS sequence"/>
</dbReference>
<dbReference type="AlphaFoldDB" id="A0A0D3KDK1"/>
<dbReference type="GeneID" id="17279107"/>
<keyword evidence="3 5" id="KW-1133">Transmembrane helix</keyword>
<dbReference type="PANTHER" id="PTHR46140">
    <property type="entry name" value="VACUOLAR TRANSPORTER CHAPERONE 1-RELATED"/>
    <property type="match status" value="1"/>
</dbReference>
<evidence type="ECO:0000256" key="4">
    <source>
        <dbReference type="ARBA" id="ARBA00023136"/>
    </source>
</evidence>
<keyword evidence="2 5" id="KW-0812">Transmembrane</keyword>
<evidence type="ECO:0008006" key="8">
    <source>
        <dbReference type="Google" id="ProtNLM"/>
    </source>
</evidence>
<dbReference type="STRING" id="2903.R1FEB0"/>
<accession>A0A0D3KDK1</accession>
<dbReference type="RefSeq" id="XP_005786265.1">
    <property type="nucleotide sequence ID" value="XM_005786208.1"/>
</dbReference>
<dbReference type="EnsemblProtists" id="EOD33836">
    <property type="protein sequence ID" value="EOD33836"/>
    <property type="gene ID" value="EMIHUDRAFT_229123"/>
</dbReference>
<protein>
    <recommendedName>
        <fullName evidence="8">DUF202 domain-containing protein</fullName>
    </recommendedName>
</protein>
<feature type="transmembrane region" description="Helical" evidence="5">
    <location>
        <begin position="91"/>
        <end position="110"/>
    </location>
</feature>
<evidence type="ECO:0000256" key="1">
    <source>
        <dbReference type="ARBA" id="ARBA00004127"/>
    </source>
</evidence>
<proteinExistence type="predicted"/>
<dbReference type="PANTHER" id="PTHR46140:SF1">
    <property type="entry name" value="VACUOLAR TRANSPORTER CHAPERONE COMPLEX SUBUNIT 4-RELATED"/>
    <property type="match status" value="1"/>
</dbReference>
<evidence type="ECO:0000313" key="6">
    <source>
        <dbReference type="EnsemblProtists" id="EOD33836"/>
    </source>
</evidence>
<evidence type="ECO:0000256" key="2">
    <source>
        <dbReference type="ARBA" id="ARBA00022692"/>
    </source>
</evidence>
<reference evidence="6" key="2">
    <citation type="submission" date="2024-10" db="UniProtKB">
        <authorList>
            <consortium name="EnsemblProtists"/>
        </authorList>
    </citation>
    <scope>IDENTIFICATION</scope>
</reference>
<dbReference type="GO" id="GO:0012505">
    <property type="term" value="C:endomembrane system"/>
    <property type="evidence" value="ECO:0007669"/>
    <property type="project" value="UniProtKB-SubCell"/>
</dbReference>
<dbReference type="HOGENOM" id="CLU_133520_0_0_1"/>
<evidence type="ECO:0000313" key="7">
    <source>
        <dbReference type="Proteomes" id="UP000013827"/>
    </source>
</evidence>
<name>A0A0D3KDK1_EMIH1</name>
<organism evidence="6 7">
    <name type="scientific">Emiliania huxleyi (strain CCMP1516)</name>
    <dbReference type="NCBI Taxonomy" id="280463"/>
    <lineage>
        <taxon>Eukaryota</taxon>
        <taxon>Haptista</taxon>
        <taxon>Haptophyta</taxon>
        <taxon>Prymnesiophyceae</taxon>
        <taxon>Isochrysidales</taxon>
        <taxon>Noelaerhabdaceae</taxon>
        <taxon>Emiliania</taxon>
    </lineage>
</organism>
<dbReference type="InterPro" id="IPR051572">
    <property type="entry name" value="VTC_Complex_Subunit"/>
</dbReference>
<keyword evidence="7" id="KW-1185">Reference proteome</keyword>
<keyword evidence="4 5" id="KW-0472">Membrane</keyword>
<sequence length="126" mass="13987">MLGFVPPADIVFPVRTEPRSYFANERTLLMWYELSMTLATSSNSFTIQSVGIALSVPALAFVVYALRMYFLRFSSLEYKRPQHFEDKTGTLVLCLLVTGMVVGNSALVAAKKSSGPLTPFSDWPLV</sequence>
<evidence type="ECO:0000256" key="3">
    <source>
        <dbReference type="ARBA" id="ARBA00022989"/>
    </source>
</evidence>